<name>A0A6N2VI87_9FIRM</name>
<organism evidence="2">
    <name type="scientific">Anaerostipes caccae</name>
    <dbReference type="NCBI Taxonomy" id="105841"/>
    <lineage>
        <taxon>Bacteria</taxon>
        <taxon>Bacillati</taxon>
        <taxon>Bacillota</taxon>
        <taxon>Clostridia</taxon>
        <taxon>Lachnospirales</taxon>
        <taxon>Lachnospiraceae</taxon>
        <taxon>Anaerostipes</taxon>
    </lineage>
</organism>
<dbReference type="AlphaFoldDB" id="A0A6N2VI87"/>
<gene>
    <name evidence="2" type="ORF">ACLFYP115_02555</name>
</gene>
<accession>A0A6N2VI87</accession>
<keyword evidence="1" id="KW-0812">Transmembrane</keyword>
<keyword evidence="1" id="KW-0472">Membrane</keyword>
<evidence type="ECO:0000313" key="2">
    <source>
        <dbReference type="EMBL" id="VYT30044.1"/>
    </source>
</evidence>
<feature type="transmembrane region" description="Helical" evidence="1">
    <location>
        <begin position="7"/>
        <end position="29"/>
    </location>
</feature>
<sequence>MKKKRMIAGIIAILLVIVMVGTTVAGYLMV</sequence>
<dbReference type="EMBL" id="CACRSQ010000007">
    <property type="protein sequence ID" value="VYT30044.1"/>
    <property type="molecule type" value="Genomic_DNA"/>
</dbReference>
<keyword evidence="1" id="KW-1133">Transmembrane helix</keyword>
<proteinExistence type="predicted"/>
<evidence type="ECO:0000256" key="1">
    <source>
        <dbReference type="SAM" id="Phobius"/>
    </source>
</evidence>
<reference evidence="2" key="1">
    <citation type="submission" date="2019-11" db="EMBL/GenBank/DDBJ databases">
        <authorList>
            <person name="Feng L."/>
        </authorList>
    </citation>
    <scope>NUCLEOTIDE SEQUENCE</scope>
    <source>
        <strain evidence="2">AcaccaeLFYP115</strain>
    </source>
</reference>
<protein>
    <submittedName>
        <fullName evidence="2">Uncharacterized protein</fullName>
    </submittedName>
</protein>